<dbReference type="InterPro" id="IPR036987">
    <property type="entry name" value="SRA-YDG_sf"/>
</dbReference>
<dbReference type="PANTHER" id="PTHR14140">
    <property type="entry name" value="E3 UBIQUITIN-PROTEIN LIGASE UHRF-RELATED"/>
    <property type="match status" value="1"/>
</dbReference>
<dbReference type="Proteomes" id="UP001447188">
    <property type="component" value="Unassembled WGS sequence"/>
</dbReference>
<dbReference type="PANTHER" id="PTHR14140:SF27">
    <property type="entry name" value="OS04G0289800 PROTEIN"/>
    <property type="match status" value="1"/>
</dbReference>
<evidence type="ECO:0000313" key="4">
    <source>
        <dbReference type="EMBL" id="KAL0639909.1"/>
    </source>
</evidence>
<dbReference type="EMBL" id="JBBBZM010000007">
    <property type="protein sequence ID" value="KAL0639909.1"/>
    <property type="molecule type" value="Genomic_DNA"/>
</dbReference>
<name>A0ABR3GVI7_9PEZI</name>
<feature type="domain" description="YDG" evidence="3">
    <location>
        <begin position="96"/>
        <end position="237"/>
    </location>
</feature>
<dbReference type="SMART" id="SM00466">
    <property type="entry name" value="SRA"/>
    <property type="match status" value="1"/>
</dbReference>
<gene>
    <name evidence="4" type="ORF">Q9L58_001000</name>
</gene>
<sequence>MALQHKTSELIQSLDAHSPNYNYLRRQLEMISWLPTEESSQAQVNRSGLRRVLEMLSSDNKFPDYLRLEASRFLARWGRGLYGPPYCSKKIRSTAPGNHGFVVGDCWPNRKTVFNEGCHGTFQSGIHGDNDYGAFSIVANGVYDNRDQGDTIWYAGTNPTNPGEATLYTQRLITSHDTGNPVRVIRGAKGAGLTMEPLSPARGFRYDGLYTVKEYGPPAPVNGLKPPAGTYEFLLERNDGQPPILYKDADMKPDNETLAQWHVRKLYDRPNSRGF</sequence>
<keyword evidence="1 2" id="KW-0539">Nucleus</keyword>
<dbReference type="SUPFAM" id="SSF88697">
    <property type="entry name" value="PUA domain-like"/>
    <property type="match status" value="1"/>
</dbReference>
<reference evidence="4 5" key="1">
    <citation type="submission" date="2024-02" db="EMBL/GenBank/DDBJ databases">
        <title>Discinaceae phylogenomics.</title>
        <authorList>
            <person name="Dirks A.C."/>
            <person name="James T.Y."/>
        </authorList>
    </citation>
    <scope>NUCLEOTIDE SEQUENCE [LARGE SCALE GENOMIC DNA]</scope>
    <source>
        <strain evidence="4 5">ACD0624</strain>
    </source>
</reference>
<dbReference type="InterPro" id="IPR003105">
    <property type="entry name" value="SRA_YDG"/>
</dbReference>
<evidence type="ECO:0000256" key="2">
    <source>
        <dbReference type="PROSITE-ProRule" id="PRU00358"/>
    </source>
</evidence>
<dbReference type="PROSITE" id="PS51015">
    <property type="entry name" value="YDG"/>
    <property type="match status" value="1"/>
</dbReference>
<protein>
    <recommendedName>
        <fullName evidence="3">YDG domain-containing protein</fullName>
    </recommendedName>
</protein>
<comment type="subcellular location">
    <subcellularLocation>
        <location evidence="2">Nucleus</location>
    </subcellularLocation>
</comment>
<dbReference type="InterPro" id="IPR015947">
    <property type="entry name" value="PUA-like_sf"/>
</dbReference>
<keyword evidence="5" id="KW-1185">Reference proteome</keyword>
<evidence type="ECO:0000256" key="1">
    <source>
        <dbReference type="ARBA" id="ARBA00023242"/>
    </source>
</evidence>
<evidence type="ECO:0000259" key="3">
    <source>
        <dbReference type="PROSITE" id="PS51015"/>
    </source>
</evidence>
<dbReference type="InterPro" id="IPR045134">
    <property type="entry name" value="UHRF1/2-like"/>
</dbReference>
<dbReference type="Gene3D" id="2.30.280.10">
    <property type="entry name" value="SRA-YDG"/>
    <property type="match status" value="1"/>
</dbReference>
<comment type="caution">
    <text evidence="4">The sequence shown here is derived from an EMBL/GenBank/DDBJ whole genome shotgun (WGS) entry which is preliminary data.</text>
</comment>
<dbReference type="Pfam" id="PF02182">
    <property type="entry name" value="SAD_SRA"/>
    <property type="match status" value="1"/>
</dbReference>
<proteinExistence type="predicted"/>
<evidence type="ECO:0000313" key="5">
    <source>
        <dbReference type="Proteomes" id="UP001447188"/>
    </source>
</evidence>
<organism evidence="4 5">
    <name type="scientific">Discina gigas</name>
    <dbReference type="NCBI Taxonomy" id="1032678"/>
    <lineage>
        <taxon>Eukaryota</taxon>
        <taxon>Fungi</taxon>
        <taxon>Dikarya</taxon>
        <taxon>Ascomycota</taxon>
        <taxon>Pezizomycotina</taxon>
        <taxon>Pezizomycetes</taxon>
        <taxon>Pezizales</taxon>
        <taxon>Discinaceae</taxon>
        <taxon>Discina</taxon>
    </lineage>
</organism>
<accession>A0ABR3GVI7</accession>